<dbReference type="PANTHER" id="PTHR14571:SF9">
    <property type="entry name" value="HISTONE-LYSINE N-METHYLTRANSFERASE SET-26-RELATED"/>
    <property type="match status" value="1"/>
</dbReference>
<dbReference type="EMBL" id="JADFTS010000007">
    <property type="protein sequence ID" value="KAF9595510.1"/>
    <property type="molecule type" value="Genomic_DNA"/>
</dbReference>
<evidence type="ECO:0000256" key="2">
    <source>
        <dbReference type="ARBA" id="ARBA00023242"/>
    </source>
</evidence>
<feature type="region of interest" description="Disordered" evidence="3">
    <location>
        <begin position="356"/>
        <end position="409"/>
    </location>
</feature>
<feature type="region of interest" description="Disordered" evidence="3">
    <location>
        <begin position="818"/>
        <end position="894"/>
    </location>
</feature>
<feature type="region of interest" description="Disordered" evidence="3">
    <location>
        <begin position="665"/>
        <end position="716"/>
    </location>
</feature>
<dbReference type="PANTHER" id="PTHR14571">
    <property type="entry name" value="HISTONE-LYSINE N-METHYLTRANSFERASE SET-26-RELATED"/>
    <property type="match status" value="1"/>
</dbReference>
<reference evidence="5 6" key="1">
    <citation type="submission" date="2020-10" db="EMBL/GenBank/DDBJ databases">
        <title>The Coptis chinensis genome and diversification of protoberbering-type alkaloids.</title>
        <authorList>
            <person name="Wang B."/>
            <person name="Shu S."/>
            <person name="Song C."/>
            <person name="Liu Y."/>
        </authorList>
    </citation>
    <scope>NUCLEOTIDE SEQUENCE [LARGE SCALE GENOMIC DNA]</scope>
    <source>
        <strain evidence="5">HL-2020</strain>
        <tissue evidence="5">Leaf</tissue>
    </source>
</reference>
<comment type="caution">
    <text evidence="5">The sequence shown here is derived from an EMBL/GenBank/DDBJ whole genome shotgun (WGS) entry which is preliminary data.</text>
</comment>
<feature type="compositionally biased region" description="Basic and acidic residues" evidence="3">
    <location>
        <begin position="594"/>
        <end position="608"/>
    </location>
</feature>
<feature type="region of interest" description="Disordered" evidence="3">
    <location>
        <begin position="550"/>
        <end position="637"/>
    </location>
</feature>
<feature type="region of interest" description="Disordered" evidence="3">
    <location>
        <begin position="86"/>
        <end position="143"/>
    </location>
</feature>
<feature type="compositionally biased region" description="Polar residues" evidence="3">
    <location>
        <begin position="370"/>
        <end position="391"/>
    </location>
</feature>
<feature type="compositionally biased region" description="Basic and acidic residues" evidence="3">
    <location>
        <begin position="981"/>
        <end position="1004"/>
    </location>
</feature>
<feature type="region of interest" description="Disordered" evidence="3">
    <location>
        <begin position="953"/>
        <end position="1010"/>
    </location>
</feature>
<feature type="compositionally biased region" description="Polar residues" evidence="3">
    <location>
        <begin position="845"/>
        <end position="868"/>
    </location>
</feature>
<organism evidence="5 6">
    <name type="scientific">Coptis chinensis</name>
    <dbReference type="NCBI Taxonomy" id="261450"/>
    <lineage>
        <taxon>Eukaryota</taxon>
        <taxon>Viridiplantae</taxon>
        <taxon>Streptophyta</taxon>
        <taxon>Embryophyta</taxon>
        <taxon>Tracheophyta</taxon>
        <taxon>Spermatophyta</taxon>
        <taxon>Magnoliopsida</taxon>
        <taxon>Ranunculales</taxon>
        <taxon>Ranunculaceae</taxon>
        <taxon>Coptidoideae</taxon>
        <taxon>Coptis</taxon>
    </lineage>
</organism>
<feature type="compositionally biased region" description="Polar residues" evidence="3">
    <location>
        <begin position="667"/>
        <end position="683"/>
    </location>
</feature>
<evidence type="ECO:0000256" key="1">
    <source>
        <dbReference type="ARBA" id="ARBA00004123"/>
    </source>
</evidence>
<protein>
    <recommendedName>
        <fullName evidence="4">DUF7648 domain-containing protein</fullName>
    </recommendedName>
</protein>
<dbReference type="Proteomes" id="UP000631114">
    <property type="component" value="Unassembled WGS sequence"/>
</dbReference>
<evidence type="ECO:0000259" key="4">
    <source>
        <dbReference type="Pfam" id="PF24659"/>
    </source>
</evidence>
<dbReference type="AlphaFoldDB" id="A0A835LI00"/>
<feature type="compositionally biased region" description="Low complexity" evidence="3">
    <location>
        <begin position="613"/>
        <end position="632"/>
    </location>
</feature>
<dbReference type="Pfam" id="PF24659">
    <property type="entry name" value="DUF7648"/>
    <property type="match status" value="1"/>
</dbReference>
<feature type="compositionally biased region" description="Low complexity" evidence="3">
    <location>
        <begin position="694"/>
        <end position="710"/>
    </location>
</feature>
<dbReference type="InterPro" id="IPR056065">
    <property type="entry name" value="DUF7648"/>
</dbReference>
<feature type="compositionally biased region" description="Basic and acidic residues" evidence="3">
    <location>
        <begin position="122"/>
        <end position="143"/>
    </location>
</feature>
<sequence length="1010" mass="110445">MNIRQNQFLYCGQGRQREFGCEIFLADSSRLEVTSNIEEKNAHYAFHCLYHRSAATKFDVFQLHLLKISSQRKKSYKILGHTSGEDLNLSGKKKARSTSRDTDAKRKVSTAGLGAQQLDSPKVVETHFHDSKNGDKMKLRDPDHGVTIGVTNNKSKESSAANVHCAEDSFLRAKSRDNLATEVNYFEDASKKVKAKANFAANSHHTEGSFKKSKPKDKLSASVHHTDDSFKKGKPNDRLLAKAHHAEDSNKKVKPKDILAAKTYQGVDVSKEAWKNTSLIEIVVKSENDHQTSMRTGSTSETVAVEVSLLEPNDVNILKGQDDLNTPVDGFNHLNDKRDLGDSYRSSFNTVSESLKLKPPVGDLSDDATEVQQSRVLQDSDNSTSPCSLQPDSKMKTDGNEDQPEGKASNLSSALIDVKLDSTENLDQHLKISVSEQSFEALQVSKTLTTNIPSDEDATKVSKALSDSDKVDMIEGMISISGEPCQTREVISSAGTVSVQESSFELKHLKSVEEPLKVESTSPRPPSPLTQHKVIVDSWKSSSTAVISKSEVLGSSKPPGRPASPSTLRPINFTKRVKVNSHADIKKVHTLPETVRDGTTDEEPRKTATEQLKASASKASHTSRTSHASTSKRSSDLKEAVLYPSSKASVAQNVAVSSSSVEFASTLPPQSASQVHNKTTVSDYSEKGERTNQSGSHQSSKVTHSSSMHSPAPVKSTLSDEELALLLHQELNSSPRVPRVPRVRHGGSIPQLASPAATNMLIKCTCSSGLKDQILVSKRKSKEGAPKDGSLNSREFIHDAKKMDKVLSSHDHWRQDQVFSSDVSAKKETLGGSSEVGHSAKKNAPSASTATLGQSTESADQNQSPSRNSPKDTSEEDDDSSGGITGPATRTLPGLLDQIMSKGRRMTYEELCNAVLPHWNNLRKHNGERYAYSSHSQAILDCLRNRNEWAQQVDSDPKTNGGRKNHKPDSESPLVETEEIEYAKGRTTKELESKIVGSHRENFPKGKRKA</sequence>
<evidence type="ECO:0000256" key="3">
    <source>
        <dbReference type="SAM" id="MobiDB-lite"/>
    </source>
</evidence>
<comment type="subcellular location">
    <subcellularLocation>
        <location evidence="1">Nucleus</location>
    </subcellularLocation>
</comment>
<dbReference type="OrthoDB" id="79252at2759"/>
<accession>A0A835LI00</accession>
<feature type="region of interest" description="Disordered" evidence="3">
    <location>
        <begin position="202"/>
        <end position="237"/>
    </location>
</feature>
<keyword evidence="2" id="KW-0539">Nucleus</keyword>
<feature type="domain" description="DUF7648" evidence="4">
    <location>
        <begin position="891"/>
        <end position="952"/>
    </location>
</feature>
<name>A0A835LI00_9MAGN</name>
<keyword evidence="6" id="KW-1185">Reference proteome</keyword>
<evidence type="ECO:0000313" key="5">
    <source>
        <dbReference type="EMBL" id="KAF9595510.1"/>
    </source>
</evidence>
<proteinExistence type="predicted"/>
<feature type="compositionally biased region" description="Basic and acidic residues" evidence="3">
    <location>
        <begin position="204"/>
        <end position="237"/>
    </location>
</feature>
<evidence type="ECO:0000313" key="6">
    <source>
        <dbReference type="Proteomes" id="UP000631114"/>
    </source>
</evidence>
<dbReference type="GO" id="GO:0005634">
    <property type="term" value="C:nucleus"/>
    <property type="evidence" value="ECO:0007669"/>
    <property type="project" value="UniProtKB-SubCell"/>
</dbReference>
<gene>
    <name evidence="5" type="ORF">IFM89_000598</name>
</gene>